<organism evidence="1 2">
    <name type="scientific">Cladosporium halotolerans</name>
    <dbReference type="NCBI Taxonomy" id="1052096"/>
    <lineage>
        <taxon>Eukaryota</taxon>
        <taxon>Fungi</taxon>
        <taxon>Dikarya</taxon>
        <taxon>Ascomycota</taxon>
        <taxon>Pezizomycotina</taxon>
        <taxon>Dothideomycetes</taxon>
        <taxon>Dothideomycetidae</taxon>
        <taxon>Cladosporiales</taxon>
        <taxon>Cladosporiaceae</taxon>
        <taxon>Cladosporium</taxon>
    </lineage>
</organism>
<evidence type="ECO:0000313" key="2">
    <source>
        <dbReference type="Proteomes" id="UP000803884"/>
    </source>
</evidence>
<dbReference type="RefSeq" id="XP_069230847.1">
    <property type="nucleotide sequence ID" value="XM_069372270.1"/>
</dbReference>
<gene>
    <name evidence="1" type="ORF">WHR41_03664</name>
</gene>
<evidence type="ECO:0000313" key="1">
    <source>
        <dbReference type="EMBL" id="KAL1587742.1"/>
    </source>
</evidence>
<comment type="caution">
    <text evidence="1">The sequence shown here is derived from an EMBL/GenBank/DDBJ whole genome shotgun (WGS) entry which is preliminary data.</text>
</comment>
<name>A0AB34KRQ5_9PEZI</name>
<proteinExistence type="predicted"/>
<protein>
    <submittedName>
        <fullName evidence="1">Uncharacterized protein</fullName>
    </submittedName>
</protein>
<reference evidence="1 2" key="1">
    <citation type="journal article" date="2020" name="Microbiol. Resour. Announc.">
        <title>Draft Genome Sequence of a Cladosporium Species Isolated from the Mesophotic Ascidian Didemnum maculosum.</title>
        <authorList>
            <person name="Gioti A."/>
            <person name="Siaperas R."/>
            <person name="Nikolaivits E."/>
            <person name="Le Goff G."/>
            <person name="Ouazzani J."/>
            <person name="Kotoulas G."/>
            <person name="Topakas E."/>
        </authorList>
    </citation>
    <scope>NUCLEOTIDE SEQUENCE [LARGE SCALE GENOMIC DNA]</scope>
    <source>
        <strain evidence="1 2">TM138-S3</strain>
    </source>
</reference>
<dbReference type="Proteomes" id="UP000803884">
    <property type="component" value="Unassembled WGS sequence"/>
</dbReference>
<accession>A0AB34KRQ5</accession>
<dbReference type="EMBL" id="JAAQHG020000009">
    <property type="protein sequence ID" value="KAL1587742.1"/>
    <property type="molecule type" value="Genomic_DNA"/>
</dbReference>
<dbReference type="GeneID" id="96005108"/>
<keyword evidence="2" id="KW-1185">Reference proteome</keyword>
<sequence>MVDDFRPFAVYKTQEVNLDLRDLIKDSLVAEDVDAETWKAILYSPARPTDILATHRDRNDVNQGFLLIADRQDVLKEGLLCVNLNYKGAPDAVREKAHELCYALPSLSIDNTDWKDDVLANASLPLYPRNAFAILVDLSAAARRNVADIADTVDGGLVGRHRDTGTILAEWDGVNTSDVSAMASHFTKSRVEKDWRGDYFLCIRESTVEVKKVEIVNARTQKCRTFTWETAGEALVWLTVGLIREEELDEPGKLIQKYLFK</sequence>
<dbReference type="AlphaFoldDB" id="A0AB34KRQ5"/>